<dbReference type="Pfam" id="PF00816">
    <property type="entry name" value="Histone_HNS"/>
    <property type="match status" value="1"/>
</dbReference>
<dbReference type="InterPro" id="IPR027444">
    <property type="entry name" value="H-NS_C_dom"/>
</dbReference>
<keyword evidence="4" id="KW-1185">Reference proteome</keyword>
<dbReference type="SMART" id="SM00528">
    <property type="entry name" value="HNS"/>
    <property type="match status" value="1"/>
</dbReference>
<dbReference type="InterPro" id="IPR037150">
    <property type="entry name" value="H-NS_C_dom_sf"/>
</dbReference>
<protein>
    <submittedName>
        <fullName evidence="3">DNA-binding protein H-NS</fullName>
    </submittedName>
</protein>
<reference evidence="3 4" key="1">
    <citation type="submission" date="2018-04" db="EMBL/GenBank/DDBJ databases">
        <title>Genomic Encyclopedia of Archaeal and Bacterial Type Strains, Phase II (KMG-II): from individual species to whole genera.</title>
        <authorList>
            <person name="Goeker M."/>
        </authorList>
    </citation>
    <scope>NUCLEOTIDE SEQUENCE [LARGE SCALE GENOMIC DNA]</scope>
    <source>
        <strain evidence="3 4">DSM 18064</strain>
    </source>
</reference>
<keyword evidence="3" id="KW-0238">DNA-binding</keyword>
<feature type="region of interest" description="Disordered" evidence="1">
    <location>
        <begin position="59"/>
        <end position="82"/>
    </location>
</feature>
<comment type="caution">
    <text evidence="3">The sequence shown here is derived from an EMBL/GenBank/DDBJ whole genome shotgun (WGS) entry which is preliminary data.</text>
</comment>
<dbReference type="AlphaFoldDB" id="A0A2T5BL17"/>
<evidence type="ECO:0000256" key="1">
    <source>
        <dbReference type="SAM" id="MobiDB-lite"/>
    </source>
</evidence>
<accession>A0A2T5BL17</accession>
<evidence type="ECO:0000313" key="3">
    <source>
        <dbReference type="EMBL" id="PTM99682.1"/>
    </source>
</evidence>
<evidence type="ECO:0000259" key="2">
    <source>
        <dbReference type="SMART" id="SM00528"/>
    </source>
</evidence>
<dbReference type="SUPFAM" id="SSF81273">
    <property type="entry name" value="H-NS histone-like proteins"/>
    <property type="match status" value="1"/>
</dbReference>
<feature type="compositionally biased region" description="Polar residues" evidence="1">
    <location>
        <begin position="62"/>
        <end position="79"/>
    </location>
</feature>
<dbReference type="RefSeq" id="WP_170106825.1">
    <property type="nucleotide sequence ID" value="NZ_QAAA01000042.1"/>
</dbReference>
<proteinExistence type="predicted"/>
<name>A0A2T5BL17_9RHOB</name>
<dbReference type="GO" id="GO:0003677">
    <property type="term" value="F:DNA binding"/>
    <property type="evidence" value="ECO:0007669"/>
    <property type="project" value="UniProtKB-KW"/>
</dbReference>
<sequence>MKIDLDHLNREELLSLRSQIEETLAEREAHIRKEALDAVHSAAQKYGFSLPELLAPPRPLGETTTGRYVNPDNPAQTWSGRGRRPGWFISAVKAGVPIDDMEI</sequence>
<feature type="domain" description="DNA-binding protein H-NS-like C-terminal" evidence="2">
    <location>
        <begin position="64"/>
        <end position="103"/>
    </location>
</feature>
<dbReference type="Gene3D" id="4.10.430.10">
    <property type="entry name" value="Histone-like protein H-NS, C-terminal domain"/>
    <property type="match status" value="1"/>
</dbReference>
<organism evidence="3 4">
    <name type="scientific">Rhodovulum imhoffii</name>
    <dbReference type="NCBI Taxonomy" id="365340"/>
    <lineage>
        <taxon>Bacteria</taxon>
        <taxon>Pseudomonadati</taxon>
        <taxon>Pseudomonadota</taxon>
        <taxon>Alphaproteobacteria</taxon>
        <taxon>Rhodobacterales</taxon>
        <taxon>Paracoccaceae</taxon>
        <taxon>Rhodovulum</taxon>
    </lineage>
</organism>
<evidence type="ECO:0000313" key="4">
    <source>
        <dbReference type="Proteomes" id="UP000243859"/>
    </source>
</evidence>
<gene>
    <name evidence="3" type="ORF">C8N32_1423</name>
</gene>
<dbReference type="EMBL" id="QAAA01000042">
    <property type="protein sequence ID" value="PTM99682.1"/>
    <property type="molecule type" value="Genomic_DNA"/>
</dbReference>
<dbReference type="Proteomes" id="UP000243859">
    <property type="component" value="Unassembled WGS sequence"/>
</dbReference>